<reference evidence="2 3" key="1">
    <citation type="journal article" date="2019" name="Nat. Microbiol.">
        <title>Mediterranean grassland soil C-N compound turnover is dependent on rainfall and depth, and is mediated by genomically divergent microorganisms.</title>
        <authorList>
            <person name="Diamond S."/>
            <person name="Andeer P.F."/>
            <person name="Li Z."/>
            <person name="Crits-Christoph A."/>
            <person name="Burstein D."/>
            <person name="Anantharaman K."/>
            <person name="Lane K.R."/>
            <person name="Thomas B.C."/>
            <person name="Pan C."/>
            <person name="Northen T.R."/>
            <person name="Banfield J.F."/>
        </authorList>
    </citation>
    <scope>NUCLEOTIDE SEQUENCE [LARGE SCALE GENOMIC DNA]</scope>
    <source>
        <strain evidence="2">NP_3</strain>
    </source>
</reference>
<protein>
    <submittedName>
        <fullName evidence="2">Uncharacterized protein</fullName>
    </submittedName>
</protein>
<dbReference type="AlphaFoldDB" id="A0A537JXR0"/>
<gene>
    <name evidence="2" type="ORF">E6H00_12915</name>
</gene>
<comment type="caution">
    <text evidence="2">The sequence shown here is derived from an EMBL/GenBank/DDBJ whole genome shotgun (WGS) entry which is preliminary data.</text>
</comment>
<organism evidence="2 3">
    <name type="scientific">Candidatus Segetimicrobium genomatis</name>
    <dbReference type="NCBI Taxonomy" id="2569760"/>
    <lineage>
        <taxon>Bacteria</taxon>
        <taxon>Bacillati</taxon>
        <taxon>Candidatus Sysuimicrobiota</taxon>
        <taxon>Candidatus Sysuimicrobiia</taxon>
        <taxon>Candidatus Sysuimicrobiales</taxon>
        <taxon>Candidatus Segetimicrobiaceae</taxon>
        <taxon>Candidatus Segetimicrobium</taxon>
    </lineage>
</organism>
<sequence>MVEHTKQGNFEGWCIIELFGHAKEVGYVTTEAYGTAVLFRVDTPELPEREYVLESPEYTTATTTDSGSTWTPAGAKVKRQASPARSRLIGPGAIYSILPCTETAARKAIEGLIRRPLILLELPKGAAKELTLPIDDEAGEERCCEECGSTPEDGHLEHCSFSAPDEDEV</sequence>
<feature type="region of interest" description="Disordered" evidence="1">
    <location>
        <begin position="148"/>
        <end position="169"/>
    </location>
</feature>
<evidence type="ECO:0000313" key="3">
    <source>
        <dbReference type="Proteomes" id="UP000318509"/>
    </source>
</evidence>
<accession>A0A537JXR0</accession>
<proteinExistence type="predicted"/>
<name>A0A537JXR0_9BACT</name>
<dbReference type="EMBL" id="VBAK01000141">
    <property type="protein sequence ID" value="TMI88328.1"/>
    <property type="molecule type" value="Genomic_DNA"/>
</dbReference>
<evidence type="ECO:0000256" key="1">
    <source>
        <dbReference type="SAM" id="MobiDB-lite"/>
    </source>
</evidence>
<evidence type="ECO:0000313" key="2">
    <source>
        <dbReference type="EMBL" id="TMI88328.1"/>
    </source>
</evidence>
<dbReference type="Proteomes" id="UP000318509">
    <property type="component" value="Unassembled WGS sequence"/>
</dbReference>